<proteinExistence type="predicted"/>
<name>A0A7I7RZL3_9MYCO</name>
<organism evidence="3 4">
    <name type="scientific">Mycolicibacterium arabiense</name>
    <dbReference type="NCBI Taxonomy" id="1286181"/>
    <lineage>
        <taxon>Bacteria</taxon>
        <taxon>Bacillati</taxon>
        <taxon>Actinomycetota</taxon>
        <taxon>Actinomycetes</taxon>
        <taxon>Mycobacteriales</taxon>
        <taxon>Mycobacteriaceae</taxon>
        <taxon>Mycolicibacterium</taxon>
    </lineage>
</organism>
<dbReference type="InterPro" id="IPR050508">
    <property type="entry name" value="Methyltransf_Superfamily"/>
</dbReference>
<dbReference type="CDD" id="cd02440">
    <property type="entry name" value="AdoMet_MTases"/>
    <property type="match status" value="1"/>
</dbReference>
<dbReference type="GO" id="GO:0008757">
    <property type="term" value="F:S-adenosylmethionine-dependent methyltransferase activity"/>
    <property type="evidence" value="ECO:0007669"/>
    <property type="project" value="InterPro"/>
</dbReference>
<dbReference type="AlphaFoldDB" id="A0A7I7RZL3"/>
<evidence type="ECO:0000313" key="4">
    <source>
        <dbReference type="Proteomes" id="UP000467428"/>
    </source>
</evidence>
<evidence type="ECO:0000259" key="2">
    <source>
        <dbReference type="Pfam" id="PF08241"/>
    </source>
</evidence>
<dbReference type="RefSeq" id="WP_163919031.1">
    <property type="nucleotide sequence ID" value="NZ_AP022593.1"/>
</dbReference>
<dbReference type="KEGG" id="marz:MARA_28470"/>
<gene>
    <name evidence="3" type="ORF">MARA_28470</name>
</gene>
<reference evidence="3 4" key="1">
    <citation type="journal article" date="2019" name="Emerg. Microbes Infect.">
        <title>Comprehensive subspecies identification of 175 nontuberculous mycobacteria species based on 7547 genomic profiles.</title>
        <authorList>
            <person name="Matsumoto Y."/>
            <person name="Kinjo T."/>
            <person name="Motooka D."/>
            <person name="Nabeya D."/>
            <person name="Jung N."/>
            <person name="Uechi K."/>
            <person name="Horii T."/>
            <person name="Iida T."/>
            <person name="Fujita J."/>
            <person name="Nakamura S."/>
        </authorList>
    </citation>
    <scope>NUCLEOTIDE SEQUENCE [LARGE SCALE GENOMIC DNA]</scope>
    <source>
        <strain evidence="3 4">JCM 18538</strain>
    </source>
</reference>
<dbReference type="Pfam" id="PF08241">
    <property type="entry name" value="Methyltransf_11"/>
    <property type="match status" value="1"/>
</dbReference>
<protein>
    <recommendedName>
        <fullName evidence="2">Methyltransferase type 11 domain-containing protein</fullName>
    </recommendedName>
</protein>
<sequence length="267" mass="29957">MDLPSLNEHDGHVKLSPLQGASDPGPSIANWLFRVSDGRQRSSLRVLDVGCGRGDTVAWLVEQGFDALGIDVRADYVANGRDYLGPDRLAVLEGEVYPFPDDHFDIVISDQVFEHVADLAQLAKEVARTTKPGGVGLHVFPAKWIWTEPHLRAPAVHWLPKGRLRRGAIKLALATGRTAPYFTEWTLAERTRIFSDYSEHETFYRRPAEIRRVLEAAGLSVNLRDASRQRVLFKLGYPGLPAPLIRLAAWMYRNTRVMYLTTSKASE</sequence>
<dbReference type="InterPro" id="IPR013216">
    <property type="entry name" value="Methyltransf_11"/>
</dbReference>
<dbReference type="PANTHER" id="PTHR42912">
    <property type="entry name" value="METHYLTRANSFERASE"/>
    <property type="match status" value="1"/>
</dbReference>
<geneLocation type="plasmid" evidence="4">
    <name>pjcm18538 dna</name>
</geneLocation>
<feature type="region of interest" description="Disordered" evidence="1">
    <location>
        <begin position="1"/>
        <end position="21"/>
    </location>
</feature>
<dbReference type="InterPro" id="IPR029063">
    <property type="entry name" value="SAM-dependent_MTases_sf"/>
</dbReference>
<dbReference type="Proteomes" id="UP000467428">
    <property type="component" value="Chromosome"/>
</dbReference>
<feature type="domain" description="Methyltransferase type 11" evidence="2">
    <location>
        <begin position="47"/>
        <end position="135"/>
    </location>
</feature>
<evidence type="ECO:0000256" key="1">
    <source>
        <dbReference type="SAM" id="MobiDB-lite"/>
    </source>
</evidence>
<keyword evidence="4" id="KW-1185">Reference proteome</keyword>
<evidence type="ECO:0000313" key="3">
    <source>
        <dbReference type="EMBL" id="BBY49379.1"/>
    </source>
</evidence>
<dbReference type="Gene3D" id="3.40.50.150">
    <property type="entry name" value="Vaccinia Virus protein VP39"/>
    <property type="match status" value="1"/>
</dbReference>
<accession>A0A7I7RZL3</accession>
<dbReference type="SUPFAM" id="SSF53335">
    <property type="entry name" value="S-adenosyl-L-methionine-dependent methyltransferases"/>
    <property type="match status" value="1"/>
</dbReference>
<dbReference type="EMBL" id="AP022593">
    <property type="protein sequence ID" value="BBY49379.1"/>
    <property type="molecule type" value="Genomic_DNA"/>
</dbReference>